<evidence type="ECO:0000256" key="1">
    <source>
        <dbReference type="SAM" id="Phobius"/>
    </source>
</evidence>
<dbReference type="AlphaFoldDB" id="A0A1G7GTY0"/>
<dbReference type="RefSeq" id="WP_161785742.1">
    <property type="nucleotide sequence ID" value="NZ_CANLMK010000003.1"/>
</dbReference>
<evidence type="ECO:0000313" key="3">
    <source>
        <dbReference type="Proteomes" id="UP000182114"/>
    </source>
</evidence>
<sequence length="48" mass="5477">MKNLLNLCLDVVDGNPMVFIVLSAIVASVLLYIEIKNNYKKRVINKKQ</sequence>
<dbReference type="eggNOG" id="ENOG50311HS">
    <property type="taxonomic scope" value="Bacteria"/>
</dbReference>
<protein>
    <submittedName>
        <fullName evidence="2">Uncharacterized protein</fullName>
    </submittedName>
</protein>
<gene>
    <name evidence="2" type="ORF">SAMN04487992_10556</name>
</gene>
<keyword evidence="1" id="KW-1133">Transmembrane helix</keyword>
<feature type="transmembrane region" description="Helical" evidence="1">
    <location>
        <begin position="16"/>
        <end position="33"/>
    </location>
</feature>
<evidence type="ECO:0000313" key="2">
    <source>
        <dbReference type="EMBL" id="SDE91575.1"/>
    </source>
</evidence>
<keyword evidence="1" id="KW-0472">Membrane</keyword>
<keyword evidence="1" id="KW-0812">Transmembrane</keyword>
<accession>A0A1G7GTY0</accession>
<dbReference type="EMBL" id="FNBD01000005">
    <property type="protein sequence ID" value="SDE91575.1"/>
    <property type="molecule type" value="Genomic_DNA"/>
</dbReference>
<reference evidence="3" key="1">
    <citation type="submission" date="2016-10" db="EMBL/GenBank/DDBJ databases">
        <authorList>
            <person name="Varghese N."/>
            <person name="Submissions S."/>
        </authorList>
    </citation>
    <scope>NUCLEOTIDE SEQUENCE [LARGE SCALE GENOMIC DNA]</scope>
    <source>
        <strain evidence="3">DSM 24729</strain>
    </source>
</reference>
<organism evidence="2 3">
    <name type="scientific">Cellulophaga baltica</name>
    <dbReference type="NCBI Taxonomy" id="76594"/>
    <lineage>
        <taxon>Bacteria</taxon>
        <taxon>Pseudomonadati</taxon>
        <taxon>Bacteroidota</taxon>
        <taxon>Flavobacteriia</taxon>
        <taxon>Flavobacteriales</taxon>
        <taxon>Flavobacteriaceae</taxon>
        <taxon>Cellulophaga</taxon>
    </lineage>
</organism>
<name>A0A1G7GTY0_9FLAO</name>
<keyword evidence="3" id="KW-1185">Reference proteome</keyword>
<proteinExistence type="predicted"/>
<dbReference type="Proteomes" id="UP000182114">
    <property type="component" value="Unassembled WGS sequence"/>
</dbReference>